<keyword evidence="3" id="KW-1185">Reference proteome</keyword>
<dbReference type="OrthoDB" id="10254945at2759"/>
<feature type="region of interest" description="Disordered" evidence="1">
    <location>
        <begin position="304"/>
        <end position="345"/>
    </location>
</feature>
<feature type="compositionally biased region" description="Basic and acidic residues" evidence="1">
    <location>
        <begin position="330"/>
        <end position="345"/>
    </location>
</feature>
<reference evidence="2" key="1">
    <citation type="submission" date="2021-07" db="EMBL/GenBank/DDBJ databases">
        <authorList>
            <person name="Durling M."/>
        </authorList>
    </citation>
    <scope>NUCLEOTIDE SEQUENCE</scope>
</reference>
<evidence type="ECO:0000256" key="1">
    <source>
        <dbReference type="SAM" id="MobiDB-lite"/>
    </source>
</evidence>
<sequence>MSKRPLDDSDDGGDIESKRTKLVGGIGEIDLTQRPASRGPANPVLFCSPWHDVSFWNDATGPTSDGSPEEDMIVAQVAEYQKTHLKGFSISMLDDLGAWRIYGPMKNNLTCPIHRLYRKENWYQEKPFQIIPVNDYFGDWNVDNPLVWKAIEPVLRLATRLLVSAQFSGVWLDGLLHGPRDHIPQTEIDTRQGPECAASDGNYVFHRSDKSNFEKAQNDIANTIANYRHDIKVSFGNESNLKSAWAYVKKVQDPGQPERIETTMHLNALAVRNLVMSLSIHESQKSVQRFFLAAHHALGASAHAQRPDLKSLDDGGPPEFQGTDNQEGSMRSEGKSWEPEPRTGEKLGAYCNGSLPNFVISTYVLRYGSNLEERDFPSTQETTFWQAYVPAIGQPAFRIPLIWGVRITRPAGEIPKSQGSITPQSIAGPDLKEYNVGAAARLPRPPGPLTKELKDWWNQNNRRVRESAFKAVLRNNQIEKRDARWASLDEQLDEAIEALRRNDEKGAAEAIQKVEKCDNTRINIRRGMLIYGFHKRYPSSPHFSKATAMKEGAAAGESFREWVYKEVVFYQDLEKTNVNPNNPLFLLDSDRVDKIYQQVVAIFETTGLLDAIELDSRT</sequence>
<evidence type="ECO:0000313" key="3">
    <source>
        <dbReference type="Proteomes" id="UP000701801"/>
    </source>
</evidence>
<dbReference type="EMBL" id="CAJVRM010000414">
    <property type="protein sequence ID" value="CAG8980750.1"/>
    <property type="molecule type" value="Genomic_DNA"/>
</dbReference>
<evidence type="ECO:0000313" key="2">
    <source>
        <dbReference type="EMBL" id="CAG8980750.1"/>
    </source>
</evidence>
<feature type="region of interest" description="Disordered" evidence="1">
    <location>
        <begin position="1"/>
        <end position="21"/>
    </location>
</feature>
<organism evidence="2 3">
    <name type="scientific">Hymenoscyphus albidus</name>
    <dbReference type="NCBI Taxonomy" id="595503"/>
    <lineage>
        <taxon>Eukaryota</taxon>
        <taxon>Fungi</taxon>
        <taxon>Dikarya</taxon>
        <taxon>Ascomycota</taxon>
        <taxon>Pezizomycotina</taxon>
        <taxon>Leotiomycetes</taxon>
        <taxon>Helotiales</taxon>
        <taxon>Helotiaceae</taxon>
        <taxon>Hymenoscyphus</taxon>
    </lineage>
</organism>
<proteinExistence type="predicted"/>
<name>A0A9N9LT36_9HELO</name>
<comment type="caution">
    <text evidence="2">The sequence shown here is derived from an EMBL/GenBank/DDBJ whole genome shotgun (WGS) entry which is preliminary data.</text>
</comment>
<dbReference type="Proteomes" id="UP000701801">
    <property type="component" value="Unassembled WGS sequence"/>
</dbReference>
<accession>A0A9N9LT36</accession>
<protein>
    <submittedName>
        <fullName evidence="2">Uncharacterized protein</fullName>
    </submittedName>
</protein>
<dbReference type="AlphaFoldDB" id="A0A9N9LT36"/>
<gene>
    <name evidence="2" type="ORF">HYALB_00013070</name>
</gene>